<dbReference type="OMA" id="DANACAC"/>
<dbReference type="FunCoup" id="A0A1X2HFJ0">
    <property type="interactions" value="112"/>
</dbReference>
<dbReference type="SMART" id="SM00360">
    <property type="entry name" value="RRM"/>
    <property type="match status" value="1"/>
</dbReference>
<sequence>MQIPTEPTPNLVRVNNISQKTPEKTIRDFFAFCGKIKELELKTDGDHQTALILFERASAAKTAALLSNALLDESHIQVEPYFSNAGAAATDEEKSPTEEDMKPKASVMAELLAAGYTLSDQVIQAGHDFDQKYGVRARVQPYWDRLMANLEKYKVPEKTKQLTDAAQNQANQWLQSSTGQKVQQQVQQHVLDPVAAIHAEAKRLTSERGGGPNQGGASSMPASEKPAA</sequence>
<dbReference type="EMBL" id="MCGN01000004">
    <property type="protein sequence ID" value="ORY97687.1"/>
    <property type="molecule type" value="Genomic_DNA"/>
</dbReference>
<protein>
    <recommendedName>
        <fullName evidence="3">RRM domain-containing protein</fullName>
    </recommendedName>
</protein>
<keyword evidence="5" id="KW-1185">Reference proteome</keyword>
<dbReference type="PANTHER" id="PTHR32343:SF10">
    <property type="entry name" value="RNA-BINDING REGION RNP-1 DOMAIN-CONTAINING PROTEIN"/>
    <property type="match status" value="1"/>
</dbReference>
<evidence type="ECO:0000313" key="5">
    <source>
        <dbReference type="Proteomes" id="UP000242180"/>
    </source>
</evidence>
<dbReference type="STRING" id="13706.A0A1X2HFJ0"/>
<keyword evidence="1" id="KW-0694">RNA-binding</keyword>
<dbReference type="GO" id="GO:0003723">
    <property type="term" value="F:RNA binding"/>
    <property type="evidence" value="ECO:0007669"/>
    <property type="project" value="UniProtKB-UniRule"/>
</dbReference>
<proteinExistence type="predicted"/>
<accession>A0A1X2HFJ0</accession>
<evidence type="ECO:0000256" key="2">
    <source>
        <dbReference type="SAM" id="MobiDB-lite"/>
    </source>
</evidence>
<dbReference type="Gene3D" id="3.30.70.330">
    <property type="match status" value="1"/>
</dbReference>
<evidence type="ECO:0000256" key="1">
    <source>
        <dbReference type="PROSITE-ProRule" id="PRU00176"/>
    </source>
</evidence>
<gene>
    <name evidence="4" type="ORF">BCR43DRAFT_546179</name>
</gene>
<dbReference type="InterPro" id="IPR012677">
    <property type="entry name" value="Nucleotide-bd_a/b_plait_sf"/>
</dbReference>
<evidence type="ECO:0000313" key="4">
    <source>
        <dbReference type="EMBL" id="ORY97687.1"/>
    </source>
</evidence>
<dbReference type="OrthoDB" id="7763451at2759"/>
<reference evidence="4 5" key="1">
    <citation type="submission" date="2016-07" db="EMBL/GenBank/DDBJ databases">
        <title>Pervasive Adenine N6-methylation of Active Genes in Fungi.</title>
        <authorList>
            <consortium name="DOE Joint Genome Institute"/>
            <person name="Mondo S.J."/>
            <person name="Dannebaum R.O."/>
            <person name="Kuo R.C."/>
            <person name="Labutti K."/>
            <person name="Haridas S."/>
            <person name="Kuo A."/>
            <person name="Salamov A."/>
            <person name="Ahrendt S.R."/>
            <person name="Lipzen A."/>
            <person name="Sullivan W."/>
            <person name="Andreopoulos W.B."/>
            <person name="Clum A."/>
            <person name="Lindquist E."/>
            <person name="Daum C."/>
            <person name="Ramamoorthy G.K."/>
            <person name="Gryganskyi A."/>
            <person name="Culley D."/>
            <person name="Magnuson J.K."/>
            <person name="James T.Y."/>
            <person name="O'Malley M.A."/>
            <person name="Stajich J.E."/>
            <person name="Spatafora J.W."/>
            <person name="Visel A."/>
            <person name="Grigoriev I.V."/>
        </authorList>
    </citation>
    <scope>NUCLEOTIDE SEQUENCE [LARGE SCALE GENOMIC DNA]</scope>
    <source>
        <strain evidence="4 5">NRRL 2496</strain>
    </source>
</reference>
<dbReference type="Pfam" id="PF00076">
    <property type="entry name" value="RRM_1"/>
    <property type="match status" value="1"/>
</dbReference>
<name>A0A1X2HFJ0_SYNRA</name>
<feature type="domain" description="RRM" evidence="3">
    <location>
        <begin position="10"/>
        <end position="83"/>
    </location>
</feature>
<evidence type="ECO:0000259" key="3">
    <source>
        <dbReference type="PROSITE" id="PS50102"/>
    </source>
</evidence>
<dbReference type="PROSITE" id="PS50102">
    <property type="entry name" value="RRM"/>
    <property type="match status" value="1"/>
</dbReference>
<dbReference type="Proteomes" id="UP000242180">
    <property type="component" value="Unassembled WGS sequence"/>
</dbReference>
<dbReference type="InterPro" id="IPR035979">
    <property type="entry name" value="RBD_domain_sf"/>
</dbReference>
<dbReference type="PANTHER" id="PTHR32343">
    <property type="entry name" value="SERINE/ARGININE-RICH SPLICING FACTOR"/>
    <property type="match status" value="1"/>
</dbReference>
<organism evidence="4 5">
    <name type="scientific">Syncephalastrum racemosum</name>
    <name type="common">Filamentous fungus</name>
    <dbReference type="NCBI Taxonomy" id="13706"/>
    <lineage>
        <taxon>Eukaryota</taxon>
        <taxon>Fungi</taxon>
        <taxon>Fungi incertae sedis</taxon>
        <taxon>Mucoromycota</taxon>
        <taxon>Mucoromycotina</taxon>
        <taxon>Mucoromycetes</taxon>
        <taxon>Mucorales</taxon>
        <taxon>Syncephalastraceae</taxon>
        <taxon>Syncephalastrum</taxon>
    </lineage>
</organism>
<comment type="caution">
    <text evidence="4">The sequence shown here is derived from an EMBL/GenBank/DDBJ whole genome shotgun (WGS) entry which is preliminary data.</text>
</comment>
<dbReference type="SUPFAM" id="SSF54928">
    <property type="entry name" value="RNA-binding domain, RBD"/>
    <property type="match status" value="1"/>
</dbReference>
<dbReference type="InParanoid" id="A0A1X2HFJ0"/>
<dbReference type="AlphaFoldDB" id="A0A1X2HFJ0"/>
<dbReference type="InterPro" id="IPR000504">
    <property type="entry name" value="RRM_dom"/>
</dbReference>
<feature type="region of interest" description="Disordered" evidence="2">
    <location>
        <begin position="201"/>
        <end position="228"/>
    </location>
</feature>